<name>A0A814GTG6_9BILA</name>
<dbReference type="GO" id="GO:0005509">
    <property type="term" value="F:calcium ion binding"/>
    <property type="evidence" value="ECO:0007669"/>
    <property type="project" value="InterPro"/>
</dbReference>
<keyword evidence="3" id="KW-0479">Metal-binding</keyword>
<dbReference type="Gene3D" id="1.10.238.10">
    <property type="entry name" value="EF-hand"/>
    <property type="match status" value="1"/>
</dbReference>
<keyword evidence="5" id="KW-0106">Calcium</keyword>
<evidence type="ECO:0000256" key="2">
    <source>
        <dbReference type="ARBA" id="ARBA00022707"/>
    </source>
</evidence>
<evidence type="ECO:0000313" key="8">
    <source>
        <dbReference type="EMBL" id="CAF1000865.1"/>
    </source>
</evidence>
<dbReference type="PROSITE" id="PS00018">
    <property type="entry name" value="EF_HAND_1"/>
    <property type="match status" value="3"/>
</dbReference>
<dbReference type="Pfam" id="PF13499">
    <property type="entry name" value="EF-hand_7"/>
    <property type="match status" value="1"/>
</dbReference>
<dbReference type="InterPro" id="IPR018247">
    <property type="entry name" value="EF_Hand_1_Ca_BS"/>
</dbReference>
<dbReference type="PRINTS" id="PR00450">
    <property type="entry name" value="RECOVERIN"/>
</dbReference>
<dbReference type="SUPFAM" id="SSF47473">
    <property type="entry name" value="EF-hand"/>
    <property type="match status" value="1"/>
</dbReference>
<sequence>MGNEGAKKGPLLGLKPKQIAMLKTNTEYTEKDIQEWHDDFLRSSPTGELNKKQFIDMYKKFYRNRNADAYCSLVFSTFDTNDDGMIDFNEFLLAVAATFQGSLDDRLDVAFDICDTSGDNKITQEELATMISATYDLLGQTNRIGYNDPKERAAKIISILDANRDRKLSKNEFINGCKNDPILRRLLTQEI</sequence>
<dbReference type="AlphaFoldDB" id="A0A814GTG6"/>
<dbReference type="Pfam" id="PF13202">
    <property type="entry name" value="EF-hand_5"/>
    <property type="match status" value="1"/>
</dbReference>
<dbReference type="PROSITE" id="PS50222">
    <property type="entry name" value="EF_HAND_2"/>
    <property type="match status" value="3"/>
</dbReference>
<feature type="domain" description="EF-hand" evidence="7">
    <location>
        <begin position="66"/>
        <end position="101"/>
    </location>
</feature>
<evidence type="ECO:0000256" key="6">
    <source>
        <dbReference type="ARBA" id="ARBA00023288"/>
    </source>
</evidence>
<dbReference type="InterPro" id="IPR002048">
    <property type="entry name" value="EF_hand_dom"/>
</dbReference>
<protein>
    <recommendedName>
        <fullName evidence="7">EF-hand domain-containing protein</fullName>
    </recommendedName>
</protein>
<evidence type="ECO:0000256" key="3">
    <source>
        <dbReference type="ARBA" id="ARBA00022723"/>
    </source>
</evidence>
<reference evidence="8" key="1">
    <citation type="submission" date="2021-02" db="EMBL/GenBank/DDBJ databases">
        <authorList>
            <person name="Nowell W R."/>
        </authorList>
    </citation>
    <scope>NUCLEOTIDE SEQUENCE</scope>
</reference>
<comment type="caution">
    <text evidence="8">The sequence shown here is derived from an EMBL/GenBank/DDBJ whole genome shotgun (WGS) entry which is preliminary data.</text>
</comment>
<feature type="domain" description="EF-hand" evidence="7">
    <location>
        <begin position="148"/>
        <end position="183"/>
    </location>
</feature>
<dbReference type="InterPro" id="IPR011992">
    <property type="entry name" value="EF-hand-dom_pair"/>
</dbReference>
<dbReference type="PANTHER" id="PTHR23055">
    <property type="entry name" value="CALCIUM BINDING PROTEINS"/>
    <property type="match status" value="1"/>
</dbReference>
<comment type="similarity">
    <text evidence="1">Belongs to the recoverin family.</text>
</comment>
<dbReference type="Proteomes" id="UP000663889">
    <property type="component" value="Unassembled WGS sequence"/>
</dbReference>
<keyword evidence="2" id="KW-0519">Myristate</keyword>
<keyword evidence="4" id="KW-0677">Repeat</keyword>
<evidence type="ECO:0000256" key="1">
    <source>
        <dbReference type="ARBA" id="ARBA00006049"/>
    </source>
</evidence>
<feature type="domain" description="EF-hand" evidence="7">
    <location>
        <begin position="102"/>
        <end position="137"/>
    </location>
</feature>
<dbReference type="SMART" id="SM00054">
    <property type="entry name" value="EFh"/>
    <property type="match status" value="3"/>
</dbReference>
<gene>
    <name evidence="8" type="ORF">SEV965_LOCUS10777</name>
</gene>
<accession>A0A814GTG6</accession>
<dbReference type="CDD" id="cd00051">
    <property type="entry name" value="EFh"/>
    <property type="match status" value="2"/>
</dbReference>
<evidence type="ECO:0000313" key="9">
    <source>
        <dbReference type="Proteomes" id="UP000663889"/>
    </source>
</evidence>
<proteinExistence type="inferred from homology"/>
<keyword evidence="6" id="KW-0449">Lipoprotein</keyword>
<evidence type="ECO:0000256" key="4">
    <source>
        <dbReference type="ARBA" id="ARBA00022737"/>
    </source>
</evidence>
<dbReference type="InterPro" id="IPR028846">
    <property type="entry name" value="Recoverin"/>
</dbReference>
<evidence type="ECO:0000259" key="7">
    <source>
        <dbReference type="PROSITE" id="PS50222"/>
    </source>
</evidence>
<dbReference type="EMBL" id="CAJNOU010000449">
    <property type="protein sequence ID" value="CAF1000865.1"/>
    <property type="molecule type" value="Genomic_DNA"/>
</dbReference>
<organism evidence="8 9">
    <name type="scientific">Rotaria sordida</name>
    <dbReference type="NCBI Taxonomy" id="392033"/>
    <lineage>
        <taxon>Eukaryota</taxon>
        <taxon>Metazoa</taxon>
        <taxon>Spiralia</taxon>
        <taxon>Gnathifera</taxon>
        <taxon>Rotifera</taxon>
        <taxon>Eurotatoria</taxon>
        <taxon>Bdelloidea</taxon>
        <taxon>Philodinida</taxon>
        <taxon>Philodinidae</taxon>
        <taxon>Rotaria</taxon>
    </lineage>
</organism>
<dbReference type="PANTHER" id="PTHR23055:SF178">
    <property type="entry name" value="NEUROCALCIN HOMOLOG"/>
    <property type="match status" value="1"/>
</dbReference>
<evidence type="ECO:0000256" key="5">
    <source>
        <dbReference type="ARBA" id="ARBA00022837"/>
    </source>
</evidence>